<name>A0A2P5E718_TREOI</name>
<evidence type="ECO:0000313" key="1">
    <source>
        <dbReference type="EMBL" id="PON81339.1"/>
    </source>
</evidence>
<organism evidence="1 2">
    <name type="scientific">Trema orientale</name>
    <name type="common">Charcoal tree</name>
    <name type="synonym">Celtis orientalis</name>
    <dbReference type="NCBI Taxonomy" id="63057"/>
    <lineage>
        <taxon>Eukaryota</taxon>
        <taxon>Viridiplantae</taxon>
        <taxon>Streptophyta</taxon>
        <taxon>Embryophyta</taxon>
        <taxon>Tracheophyta</taxon>
        <taxon>Spermatophyta</taxon>
        <taxon>Magnoliopsida</taxon>
        <taxon>eudicotyledons</taxon>
        <taxon>Gunneridae</taxon>
        <taxon>Pentapetalae</taxon>
        <taxon>rosids</taxon>
        <taxon>fabids</taxon>
        <taxon>Rosales</taxon>
        <taxon>Cannabaceae</taxon>
        <taxon>Trema</taxon>
    </lineage>
</organism>
<sequence>MGAMIRAAKLKRKEAEDLHQVSHDFSDFSLSSPARKIRRLDAELPPILEEEEPEVISFPSSMATGRGPLIEELDSVPDPLPIHNHRDPHPHDDKDKAIVLFKPLNSPIFHNSPNISLSLDSNFISGFKDRLIRGPSNQKKTSNGDDIAAGNECLAVVPWVPPSQLIPPTEASQIPAEAPLESMEEDAMEIEDDSNRTAPQLVQQGYDSYAGMSGAGEGIPQWYQQHCMVPQPPHNTSTPITWFQ</sequence>
<dbReference type="InParanoid" id="A0A2P5E718"/>
<keyword evidence="1" id="KW-0560">Oxidoreductase</keyword>
<dbReference type="STRING" id="63057.A0A2P5E718"/>
<keyword evidence="2" id="KW-1185">Reference proteome</keyword>
<dbReference type="PANTHER" id="PTHR35510">
    <property type="entry name" value="DBH-LIKE MONOOXYGENASE"/>
    <property type="match status" value="1"/>
</dbReference>
<dbReference type="GO" id="GO:0004497">
    <property type="term" value="F:monooxygenase activity"/>
    <property type="evidence" value="ECO:0007669"/>
    <property type="project" value="UniProtKB-KW"/>
</dbReference>
<dbReference type="OrthoDB" id="1937743at2759"/>
<comment type="caution">
    <text evidence="1">The sequence shown here is derived from an EMBL/GenBank/DDBJ whole genome shotgun (WGS) entry which is preliminary data.</text>
</comment>
<protein>
    <submittedName>
        <fullName evidence="1">DBH-like monooxygenase</fullName>
    </submittedName>
</protein>
<proteinExistence type="predicted"/>
<dbReference type="AlphaFoldDB" id="A0A2P5E718"/>
<gene>
    <name evidence="1" type="ORF">TorRG33x02_228670</name>
</gene>
<dbReference type="Proteomes" id="UP000237000">
    <property type="component" value="Unassembled WGS sequence"/>
</dbReference>
<dbReference type="PANTHER" id="PTHR35510:SF1">
    <property type="entry name" value="DBH-LIKE MONOOXYGENASE"/>
    <property type="match status" value="1"/>
</dbReference>
<reference evidence="2" key="1">
    <citation type="submission" date="2016-06" db="EMBL/GenBank/DDBJ databases">
        <title>Parallel loss of symbiosis genes in relatives of nitrogen-fixing non-legume Parasponia.</title>
        <authorList>
            <person name="Van Velzen R."/>
            <person name="Holmer R."/>
            <person name="Bu F."/>
            <person name="Rutten L."/>
            <person name="Van Zeijl A."/>
            <person name="Liu W."/>
            <person name="Santuari L."/>
            <person name="Cao Q."/>
            <person name="Sharma T."/>
            <person name="Shen D."/>
            <person name="Roswanjaya Y."/>
            <person name="Wardhani T."/>
            <person name="Kalhor M.S."/>
            <person name="Jansen J."/>
            <person name="Van den Hoogen J."/>
            <person name="Gungor B."/>
            <person name="Hartog M."/>
            <person name="Hontelez J."/>
            <person name="Verver J."/>
            <person name="Yang W.-C."/>
            <person name="Schijlen E."/>
            <person name="Repin R."/>
            <person name="Schilthuizen M."/>
            <person name="Schranz E."/>
            <person name="Heidstra R."/>
            <person name="Miyata K."/>
            <person name="Fedorova E."/>
            <person name="Kohlen W."/>
            <person name="Bisseling T."/>
            <person name="Smit S."/>
            <person name="Geurts R."/>
        </authorList>
    </citation>
    <scope>NUCLEOTIDE SEQUENCE [LARGE SCALE GENOMIC DNA]</scope>
    <source>
        <strain evidence="2">cv. RG33-2</strain>
    </source>
</reference>
<dbReference type="EMBL" id="JXTC01000219">
    <property type="protein sequence ID" value="PON81339.1"/>
    <property type="molecule type" value="Genomic_DNA"/>
</dbReference>
<evidence type="ECO:0000313" key="2">
    <source>
        <dbReference type="Proteomes" id="UP000237000"/>
    </source>
</evidence>
<keyword evidence="1" id="KW-0503">Monooxygenase</keyword>
<dbReference type="FunCoup" id="A0A2P5E718">
    <property type="interactions" value="1131"/>
</dbReference>
<accession>A0A2P5E718</accession>